<keyword evidence="1" id="KW-0472">Membrane</keyword>
<evidence type="ECO:0000313" key="2">
    <source>
        <dbReference type="EMBL" id="EAY26132.1"/>
    </source>
</evidence>
<dbReference type="AlphaFoldDB" id="A1ZU19"/>
<keyword evidence="1" id="KW-1133">Transmembrane helix</keyword>
<keyword evidence="3" id="KW-1185">Reference proteome</keyword>
<dbReference type="Proteomes" id="UP000004095">
    <property type="component" value="Unassembled WGS sequence"/>
</dbReference>
<name>A1ZU19_MICM2</name>
<dbReference type="OrthoDB" id="5244660at2"/>
<dbReference type="RefSeq" id="WP_002701545.1">
    <property type="nucleotide sequence ID" value="NZ_AAWS01000038.1"/>
</dbReference>
<organism evidence="2 3">
    <name type="scientific">Microscilla marina ATCC 23134</name>
    <dbReference type="NCBI Taxonomy" id="313606"/>
    <lineage>
        <taxon>Bacteria</taxon>
        <taxon>Pseudomonadati</taxon>
        <taxon>Bacteroidota</taxon>
        <taxon>Cytophagia</taxon>
        <taxon>Cytophagales</taxon>
        <taxon>Microscillaceae</taxon>
        <taxon>Microscilla</taxon>
    </lineage>
</organism>
<gene>
    <name evidence="2" type="ORF">M23134_06005</name>
</gene>
<sequence>MDAQVLNTMIAYQAIARTEKIYKQLSHEQRQIIDDQIIEGSHTPGEWINLIAKIVQYDAMADEARQFKIDRPIPSRDALLMIGGVVAGVFLLAFQVWAWVAMVLPLYWLLVFAYFLLPVGKKVLRKEAKQRAMARKYAHLLFDYSDLPNHFRKFILPLIRELATMMNSNDKLELHVNLGPKKQAIHRTEREDEPSNEAYDAPESYVYENSEFYNYPLMNIRARLKDGSYLNFNIEDMIRNRRYIRRVFVEDDQNEEIWKGTMRISYHLQVLLRKSLYDLASKHAHKSSNFMVDDVDKTVLDLRARDNAFLLSYVDGGDTHILNIQASTVTKLQRYYYFGDFEVDQELYYIPDIDFLKRLLRIIKHQVKPIKNVADNT</sequence>
<reference evidence="2 3" key="1">
    <citation type="submission" date="2007-01" db="EMBL/GenBank/DDBJ databases">
        <authorList>
            <person name="Haygood M."/>
            <person name="Podell S."/>
            <person name="Anderson C."/>
            <person name="Hopkinson B."/>
            <person name="Roe K."/>
            <person name="Barbeau K."/>
            <person name="Gaasterland T."/>
            <person name="Ferriera S."/>
            <person name="Johnson J."/>
            <person name="Kravitz S."/>
            <person name="Beeson K."/>
            <person name="Sutton G."/>
            <person name="Rogers Y.-H."/>
            <person name="Friedman R."/>
            <person name="Frazier M."/>
            <person name="Venter J.C."/>
        </authorList>
    </citation>
    <scope>NUCLEOTIDE SEQUENCE [LARGE SCALE GENOMIC DNA]</scope>
    <source>
        <strain evidence="2 3">ATCC 23134</strain>
    </source>
</reference>
<feature type="transmembrane region" description="Helical" evidence="1">
    <location>
        <begin position="106"/>
        <end position="124"/>
    </location>
</feature>
<evidence type="ECO:0000313" key="3">
    <source>
        <dbReference type="Proteomes" id="UP000004095"/>
    </source>
</evidence>
<proteinExistence type="predicted"/>
<evidence type="ECO:0000256" key="1">
    <source>
        <dbReference type="SAM" id="Phobius"/>
    </source>
</evidence>
<accession>A1ZU19</accession>
<keyword evidence="1" id="KW-0812">Transmembrane</keyword>
<comment type="caution">
    <text evidence="2">The sequence shown here is derived from an EMBL/GenBank/DDBJ whole genome shotgun (WGS) entry which is preliminary data.</text>
</comment>
<feature type="transmembrane region" description="Helical" evidence="1">
    <location>
        <begin position="78"/>
        <end position="100"/>
    </location>
</feature>
<dbReference type="EMBL" id="AAWS01000038">
    <property type="protein sequence ID" value="EAY26132.1"/>
    <property type="molecule type" value="Genomic_DNA"/>
</dbReference>
<protein>
    <submittedName>
        <fullName evidence="2">Uncharacterized protein</fullName>
    </submittedName>
</protein>